<dbReference type="EMBL" id="BJWL01000019">
    <property type="protein sequence ID" value="GFZ07922.1"/>
    <property type="molecule type" value="Genomic_DNA"/>
</dbReference>
<keyword evidence="2" id="KW-1185">Reference proteome</keyword>
<comment type="caution">
    <text evidence="1">The sequence shown here is derived from an EMBL/GenBank/DDBJ whole genome shotgun (WGS) entry which is preliminary data.</text>
</comment>
<evidence type="ECO:0000313" key="2">
    <source>
        <dbReference type="Proteomes" id="UP000585474"/>
    </source>
</evidence>
<dbReference type="Proteomes" id="UP000585474">
    <property type="component" value="Unassembled WGS sequence"/>
</dbReference>
<gene>
    <name evidence="1" type="ORF">Acr_19g0008590</name>
</gene>
<reference evidence="1 2" key="1">
    <citation type="submission" date="2019-07" db="EMBL/GenBank/DDBJ databases">
        <title>De Novo Assembly of kiwifruit Actinidia rufa.</title>
        <authorList>
            <person name="Sugita-Konishi S."/>
            <person name="Sato K."/>
            <person name="Mori E."/>
            <person name="Abe Y."/>
            <person name="Kisaki G."/>
            <person name="Hamano K."/>
            <person name="Suezawa K."/>
            <person name="Otani M."/>
            <person name="Fukuda T."/>
            <person name="Manabe T."/>
            <person name="Gomi K."/>
            <person name="Tabuchi M."/>
            <person name="Akimitsu K."/>
            <person name="Kataoka I."/>
        </authorList>
    </citation>
    <scope>NUCLEOTIDE SEQUENCE [LARGE SCALE GENOMIC DNA]</scope>
    <source>
        <strain evidence="2">cv. Fuchu</strain>
    </source>
</reference>
<organism evidence="1 2">
    <name type="scientific">Actinidia rufa</name>
    <dbReference type="NCBI Taxonomy" id="165716"/>
    <lineage>
        <taxon>Eukaryota</taxon>
        <taxon>Viridiplantae</taxon>
        <taxon>Streptophyta</taxon>
        <taxon>Embryophyta</taxon>
        <taxon>Tracheophyta</taxon>
        <taxon>Spermatophyta</taxon>
        <taxon>Magnoliopsida</taxon>
        <taxon>eudicotyledons</taxon>
        <taxon>Gunneridae</taxon>
        <taxon>Pentapetalae</taxon>
        <taxon>asterids</taxon>
        <taxon>Ericales</taxon>
        <taxon>Actinidiaceae</taxon>
        <taxon>Actinidia</taxon>
    </lineage>
</organism>
<accession>A0A7J0GB05</accession>
<protein>
    <submittedName>
        <fullName evidence="1">Uncharacterized protein</fullName>
    </submittedName>
</protein>
<name>A0A7J0GB05_9ERIC</name>
<evidence type="ECO:0000313" key="1">
    <source>
        <dbReference type="EMBL" id="GFZ07922.1"/>
    </source>
</evidence>
<dbReference type="AlphaFoldDB" id="A0A7J0GB05"/>
<sequence length="176" mass="18761">MKSTVEVSSTAFPHGLIALNVHENEVVANTLAMPSPAYALPVTVIESAPIAQHAALIHGETGVESMVNVVAIDALATLPPSTTYDLSECISMPPLVPAETVDEEGGCASGEQEIRMLPVEKSHREYQPSIAAPESLANDVIRDTIILLSMTVEGFAEDFIYTFLNGNEVVDNKLSN</sequence>
<proteinExistence type="predicted"/>